<feature type="transmembrane region" description="Helical" evidence="1">
    <location>
        <begin position="275"/>
        <end position="293"/>
    </location>
</feature>
<sequence>MIDDVYKNVFWGHFPNLFAILRIPAFGADLGSPFQIGIVHWITALLSIIAFLKFRRNLNKIDKLFLISTVFFFIGLFFMSRASIVLWQNLPLLSTILFPWRFLNLLVFSSAVASAYLIFKLRNNKLVSLILIVAVIYVSRHWWGWVGQIPTSDKYYKDYQETTTDEGEFTPRGISPEIMNHASVNIEILSGATRISNEKLTNNHWQFDTLVLKNSTVKMAILDFPGWKVKINNRDGEIIKNFKNQNGDYSGLIVVNLPEGNYKVEVIFGETRLRILADYLTLASLILIMGLILKRYHAQNR</sequence>
<dbReference type="EMBL" id="MFAT01000013">
    <property type="protein sequence ID" value="OGD86864.1"/>
    <property type="molecule type" value="Genomic_DNA"/>
</dbReference>
<dbReference type="Proteomes" id="UP000176317">
    <property type="component" value="Unassembled WGS sequence"/>
</dbReference>
<name>A0A1F5G4X9_9BACT</name>
<gene>
    <name evidence="2" type="ORF">A2164_04465</name>
</gene>
<evidence type="ECO:0008006" key="4">
    <source>
        <dbReference type="Google" id="ProtNLM"/>
    </source>
</evidence>
<evidence type="ECO:0000256" key="1">
    <source>
        <dbReference type="SAM" id="Phobius"/>
    </source>
</evidence>
<keyword evidence="1" id="KW-0472">Membrane</keyword>
<comment type="caution">
    <text evidence="2">The sequence shown here is derived from an EMBL/GenBank/DDBJ whole genome shotgun (WGS) entry which is preliminary data.</text>
</comment>
<organism evidence="2 3">
    <name type="scientific">Candidatus Curtissbacteria bacterium RBG_13_35_7</name>
    <dbReference type="NCBI Taxonomy" id="1797705"/>
    <lineage>
        <taxon>Bacteria</taxon>
        <taxon>Candidatus Curtissiibacteriota</taxon>
    </lineage>
</organism>
<feature type="transmembrane region" description="Helical" evidence="1">
    <location>
        <begin position="34"/>
        <end position="52"/>
    </location>
</feature>
<dbReference type="AlphaFoldDB" id="A0A1F5G4X9"/>
<proteinExistence type="predicted"/>
<reference evidence="2 3" key="1">
    <citation type="journal article" date="2016" name="Nat. Commun.">
        <title>Thousands of microbial genomes shed light on interconnected biogeochemical processes in an aquifer system.</title>
        <authorList>
            <person name="Anantharaman K."/>
            <person name="Brown C.T."/>
            <person name="Hug L.A."/>
            <person name="Sharon I."/>
            <person name="Castelle C.J."/>
            <person name="Probst A.J."/>
            <person name="Thomas B.C."/>
            <person name="Singh A."/>
            <person name="Wilkins M.J."/>
            <person name="Karaoz U."/>
            <person name="Brodie E.L."/>
            <person name="Williams K.H."/>
            <person name="Hubbard S.S."/>
            <person name="Banfield J.F."/>
        </authorList>
    </citation>
    <scope>NUCLEOTIDE SEQUENCE [LARGE SCALE GENOMIC DNA]</scope>
</reference>
<feature type="transmembrane region" description="Helical" evidence="1">
    <location>
        <begin position="64"/>
        <end position="86"/>
    </location>
</feature>
<evidence type="ECO:0000313" key="3">
    <source>
        <dbReference type="Proteomes" id="UP000176317"/>
    </source>
</evidence>
<feature type="transmembrane region" description="Helical" evidence="1">
    <location>
        <begin position="98"/>
        <end position="119"/>
    </location>
</feature>
<keyword evidence="1" id="KW-1133">Transmembrane helix</keyword>
<protein>
    <recommendedName>
        <fullName evidence="4">Membrane protein 6-pyruvoyl-tetrahydropterin synthase-related domain-containing protein</fullName>
    </recommendedName>
</protein>
<keyword evidence="1" id="KW-0812">Transmembrane</keyword>
<evidence type="ECO:0000313" key="2">
    <source>
        <dbReference type="EMBL" id="OGD86864.1"/>
    </source>
</evidence>
<accession>A0A1F5G4X9</accession>
<feature type="transmembrane region" description="Helical" evidence="1">
    <location>
        <begin position="126"/>
        <end position="143"/>
    </location>
</feature>